<dbReference type="EMBL" id="GBYB01005560">
    <property type="protein sequence ID" value="JAG75327.1"/>
    <property type="molecule type" value="Transcribed_RNA"/>
</dbReference>
<evidence type="ECO:0000256" key="1">
    <source>
        <dbReference type="ARBA" id="ARBA00004448"/>
    </source>
</evidence>
<feature type="compositionally biased region" description="Basic and acidic residues" evidence="16">
    <location>
        <begin position="71"/>
        <end position="89"/>
    </location>
</feature>
<evidence type="ECO:0000256" key="4">
    <source>
        <dbReference type="ARBA" id="ARBA00022568"/>
    </source>
</evidence>
<evidence type="ECO:0000256" key="10">
    <source>
        <dbReference type="ARBA" id="ARBA00023065"/>
    </source>
</evidence>
<dbReference type="Pfam" id="PF04678">
    <property type="entry name" value="MCU"/>
    <property type="match status" value="1"/>
</dbReference>
<dbReference type="GeneID" id="105272187"/>
<evidence type="ECO:0000256" key="2">
    <source>
        <dbReference type="ARBA" id="ARBA00005653"/>
    </source>
</evidence>
<evidence type="ECO:0000256" key="11">
    <source>
        <dbReference type="ARBA" id="ARBA00023128"/>
    </source>
</evidence>
<feature type="compositionally biased region" description="Low complexity" evidence="16">
    <location>
        <begin position="400"/>
        <end position="423"/>
    </location>
</feature>
<accession>A0A9R1TMV8</accession>
<dbReference type="PANTHER" id="PTHR13462:SF10">
    <property type="entry name" value="CALCIUM UNIPORTER PROTEIN, MITOCHONDRIAL"/>
    <property type="match status" value="1"/>
</dbReference>
<dbReference type="InterPro" id="IPR039055">
    <property type="entry name" value="MCU_fam"/>
</dbReference>
<keyword evidence="8 15" id="KW-0106">Calcium</keyword>
<keyword evidence="6 15" id="KW-0812">Transmembrane</keyword>
<comment type="catalytic activity">
    <reaction evidence="14">
        <text>Ca(2+)(in) = Ca(2+)(out)</text>
        <dbReference type="Rhea" id="RHEA:29671"/>
        <dbReference type="ChEBI" id="CHEBI:29108"/>
    </reaction>
</comment>
<evidence type="ECO:0000256" key="8">
    <source>
        <dbReference type="ARBA" id="ARBA00022837"/>
    </source>
</evidence>
<dbReference type="GO" id="GO:0005262">
    <property type="term" value="F:calcium channel activity"/>
    <property type="evidence" value="ECO:0007669"/>
    <property type="project" value="UniProtKB-UniRule"/>
</dbReference>
<dbReference type="OrthoDB" id="278338at2759"/>
<feature type="transmembrane region" description="Helical" evidence="15">
    <location>
        <begin position="279"/>
        <end position="299"/>
    </location>
</feature>
<evidence type="ECO:0000256" key="7">
    <source>
        <dbReference type="ARBA" id="ARBA00022792"/>
    </source>
</evidence>
<comment type="subcellular location">
    <subcellularLocation>
        <location evidence="1 15">Mitochondrion inner membrane</location>
        <topology evidence="1 15">Multi-pass membrane protein</topology>
    </subcellularLocation>
</comment>
<keyword evidence="9 15" id="KW-1133">Transmembrane helix</keyword>
<evidence type="ECO:0000256" key="16">
    <source>
        <dbReference type="SAM" id="MobiDB-lite"/>
    </source>
</evidence>
<feature type="domain" description="Calcium uniporter protein C-terminal" evidence="17">
    <location>
        <begin position="163"/>
        <end position="365"/>
    </location>
</feature>
<reference evidence="18" key="1">
    <citation type="submission" date="2015-01" db="EMBL/GenBank/DDBJ databases">
        <title>Transcriptome Assembly of Fopius arisanus.</title>
        <authorList>
            <person name="Geib S."/>
        </authorList>
    </citation>
    <scope>NUCLEOTIDE SEQUENCE</scope>
</reference>
<feature type="compositionally biased region" description="Basic and acidic residues" evidence="16">
    <location>
        <begin position="424"/>
        <end position="433"/>
    </location>
</feature>
<evidence type="ECO:0000256" key="14">
    <source>
        <dbReference type="ARBA" id="ARBA00036634"/>
    </source>
</evidence>
<evidence type="ECO:0000256" key="3">
    <source>
        <dbReference type="ARBA" id="ARBA00022448"/>
    </source>
</evidence>
<dbReference type="PANTHER" id="PTHR13462">
    <property type="entry name" value="CALCIUM UNIPORTER PROTEIN, MITOCHONDRIAL"/>
    <property type="match status" value="1"/>
</dbReference>
<evidence type="ECO:0000256" key="6">
    <source>
        <dbReference type="ARBA" id="ARBA00022692"/>
    </source>
</evidence>
<name>A0A0C9RB58_9HYME</name>
<evidence type="ECO:0000256" key="13">
    <source>
        <dbReference type="ARBA" id="ARBA00023303"/>
    </source>
</evidence>
<comment type="domain">
    <text evidence="15">The selectivity filter, in which calcium ions are arranged in single file, is composed of two acidic rings separated by one helical turn along the central axis of the channel pore.</text>
</comment>
<keyword evidence="12 15" id="KW-0472">Membrane</keyword>
<organism evidence="18">
    <name type="scientific">Fopius arisanus</name>
    <dbReference type="NCBI Taxonomy" id="64838"/>
    <lineage>
        <taxon>Eukaryota</taxon>
        <taxon>Metazoa</taxon>
        <taxon>Ecdysozoa</taxon>
        <taxon>Arthropoda</taxon>
        <taxon>Hexapoda</taxon>
        <taxon>Insecta</taxon>
        <taxon>Pterygota</taxon>
        <taxon>Neoptera</taxon>
        <taxon>Endopterygota</taxon>
        <taxon>Hymenoptera</taxon>
        <taxon>Apocrita</taxon>
        <taxon>Ichneumonoidea</taxon>
        <taxon>Braconidae</taxon>
        <taxon>Opiinae</taxon>
        <taxon>Fopius</taxon>
    </lineage>
</organism>
<dbReference type="CTD" id="90550"/>
<dbReference type="GO" id="GO:0051560">
    <property type="term" value="P:mitochondrial calcium ion homeostasis"/>
    <property type="evidence" value="ECO:0007669"/>
    <property type="project" value="UniProtKB-UniRule"/>
</dbReference>
<dbReference type="GO" id="GO:0015292">
    <property type="term" value="F:uniporter activity"/>
    <property type="evidence" value="ECO:0007669"/>
    <property type="project" value="UniProtKB-UniRule"/>
</dbReference>
<keyword evidence="19" id="KW-1185">Reference proteome</keyword>
<dbReference type="AlphaFoldDB" id="A0A0C9RB58"/>
<dbReference type="InterPro" id="IPR006769">
    <property type="entry name" value="MCU_C"/>
</dbReference>
<dbReference type="RefSeq" id="XP_011312445.1">
    <property type="nucleotide sequence ID" value="XM_011314143.1"/>
</dbReference>
<feature type="transmembrane region" description="Helical" evidence="15">
    <location>
        <begin position="311"/>
        <end position="329"/>
    </location>
</feature>
<evidence type="ECO:0000256" key="12">
    <source>
        <dbReference type="ARBA" id="ARBA00023136"/>
    </source>
</evidence>
<dbReference type="GO" id="GO:0036444">
    <property type="term" value="P:calcium import into the mitochondrion"/>
    <property type="evidence" value="ECO:0007669"/>
    <property type="project" value="TreeGrafter"/>
</dbReference>
<evidence type="ECO:0000256" key="9">
    <source>
        <dbReference type="ARBA" id="ARBA00022989"/>
    </source>
</evidence>
<proteinExistence type="inferred from homology"/>
<evidence type="ECO:0000259" key="17">
    <source>
        <dbReference type="Pfam" id="PF04678"/>
    </source>
</evidence>
<feature type="region of interest" description="Disordered" evidence="16">
    <location>
        <begin position="393"/>
        <end position="439"/>
    </location>
</feature>
<accession>A0A0C9RB58</accession>
<comment type="similarity">
    <text evidence="2 15">Belongs to the MCU (TC 1.A.77) family.</text>
</comment>
<keyword evidence="4 15" id="KW-0109">Calcium transport</keyword>
<dbReference type="GO" id="GO:1990246">
    <property type="term" value="C:uniplex complex"/>
    <property type="evidence" value="ECO:0007669"/>
    <property type="project" value="TreeGrafter"/>
</dbReference>
<keyword evidence="10 15" id="KW-0406">Ion transport</keyword>
<reference evidence="20" key="2">
    <citation type="submission" date="2025-04" db="UniProtKB">
        <authorList>
            <consortium name="RefSeq"/>
        </authorList>
    </citation>
    <scope>IDENTIFICATION</scope>
    <source>
        <strain evidence="20">USDA-PBARC FA_bdor</strain>
        <tissue evidence="20">Whole organism</tissue>
    </source>
</reference>
<evidence type="ECO:0000256" key="15">
    <source>
        <dbReference type="RuleBase" id="RU367035"/>
    </source>
</evidence>
<evidence type="ECO:0000256" key="5">
    <source>
        <dbReference type="ARBA" id="ARBA00022673"/>
    </source>
</evidence>
<gene>
    <name evidence="18" type="primary">mcu_0</name>
    <name evidence="20" type="synonym">MCU</name>
    <name evidence="18" type="ORF">g.20925</name>
</gene>
<keyword evidence="3 15" id="KW-0813">Transport</keyword>
<protein>
    <recommendedName>
        <fullName evidence="15">Calcium uniporter protein</fullName>
    </recommendedName>
</protein>
<evidence type="ECO:0000313" key="18">
    <source>
        <dbReference type="EMBL" id="JAG75327.1"/>
    </source>
</evidence>
<dbReference type="Proteomes" id="UP000694866">
    <property type="component" value="Unplaced"/>
</dbReference>
<keyword evidence="7 15" id="KW-0999">Mitochondrion inner membrane</keyword>
<keyword evidence="5 15" id="KW-0107">Calcium channel</keyword>
<sequence length="439" mass="50709">MAAASVTCRAFIVVRLEITRPLSVASLTAPRRFRNETWCRRWWNISQRSLSTTTRKFAPALSPLLNREAREFKEPRSSQKITKEAKSTKELPQPDSSTLTVVNMYRGEKRMNKRARITQVSVDFHRGFPRITVPLPSRKERCIFTLKPITHTVGDFLNMLKSEDRGIDRAVITTIDGTRIGGCNTIESLLNDDFKLIVNDATYDVTPPLQDNYSMETIDKLSDVQIAVCQLYETLHCQEYNSILERETVAELEQVMLELEPLEAKKLELETTAERRANFHAFVGLMAMGVQVGILARLTWWEYSWDIMEPVTYFVTYATGMACYVYFIMTRQEFMLPDVMNRRYLMVFHKRAKAIGLDLTIYNQLRERAYELETTLKIIRGPLWNHKHRIQQKIRERGRSSSSSSSSSSESRSRSRSTSPSLHSSDKNDEKVHNKTVKS</sequence>
<keyword evidence="11 15" id="KW-0496">Mitochondrion</keyword>
<keyword evidence="13 15" id="KW-0407">Ion channel</keyword>
<comment type="function">
    <text evidence="15">Mitochondrial inner membrane calcium uniporter that mediates calcium uptake into mitochondria. Mitochondrial calcium homeostasis plays key roles in cellular physiology and regulates cell bioenergetics, cytoplasmic calcium signals and activation of cell death pathways.</text>
</comment>
<evidence type="ECO:0000313" key="20">
    <source>
        <dbReference type="RefSeq" id="XP_011312445.1"/>
    </source>
</evidence>
<evidence type="ECO:0000313" key="19">
    <source>
        <dbReference type="Proteomes" id="UP000694866"/>
    </source>
</evidence>
<feature type="region of interest" description="Disordered" evidence="16">
    <location>
        <begin position="71"/>
        <end position="95"/>
    </location>
</feature>
<dbReference type="KEGG" id="fas:105272187"/>